<dbReference type="Gene3D" id="3.50.50.60">
    <property type="entry name" value="FAD/NAD(P)-binding domain"/>
    <property type="match status" value="1"/>
</dbReference>
<dbReference type="EMBL" id="JACHNE010000001">
    <property type="protein sequence ID" value="MBB5792098.1"/>
    <property type="molecule type" value="Genomic_DNA"/>
</dbReference>
<accession>A0A7W9GYI8</accession>
<dbReference type="RefSeq" id="WP_184979564.1">
    <property type="nucleotide sequence ID" value="NZ_JACHNE010000001.1"/>
</dbReference>
<comment type="caution">
    <text evidence="1">The sequence shown here is derived from an EMBL/GenBank/DDBJ whole genome shotgun (WGS) entry which is preliminary data.</text>
</comment>
<organism evidence="1 2">
    <name type="scientific">Streptomyces caelestis</name>
    <dbReference type="NCBI Taxonomy" id="36816"/>
    <lineage>
        <taxon>Bacteria</taxon>
        <taxon>Bacillati</taxon>
        <taxon>Actinomycetota</taxon>
        <taxon>Actinomycetes</taxon>
        <taxon>Kitasatosporales</taxon>
        <taxon>Streptomycetaceae</taxon>
        <taxon>Streptomyces</taxon>
    </lineage>
</organism>
<sequence>MVLPRRRAPACPKCSPPATSSAAYRQAINAAGTGAAAALDAELHLAARNAAQADQEPAAVPA</sequence>
<protein>
    <submittedName>
        <fullName evidence="1">Uncharacterized protein</fullName>
    </submittedName>
</protein>
<name>A0A7W9GYI8_9ACTN</name>
<evidence type="ECO:0000313" key="2">
    <source>
        <dbReference type="Proteomes" id="UP000590647"/>
    </source>
</evidence>
<proteinExistence type="predicted"/>
<dbReference type="InterPro" id="IPR036188">
    <property type="entry name" value="FAD/NAD-bd_sf"/>
</dbReference>
<reference evidence="1 2" key="1">
    <citation type="submission" date="2020-08" db="EMBL/GenBank/DDBJ databases">
        <title>Sequencing the genomes of 1000 actinobacteria strains.</title>
        <authorList>
            <person name="Klenk H.-P."/>
        </authorList>
    </citation>
    <scope>NUCLEOTIDE SEQUENCE [LARGE SCALE GENOMIC DNA]</scope>
    <source>
        <strain evidence="1 2">DSM 40084</strain>
    </source>
</reference>
<dbReference type="Proteomes" id="UP000590647">
    <property type="component" value="Unassembled WGS sequence"/>
</dbReference>
<gene>
    <name evidence="1" type="ORF">HDA41_000062</name>
</gene>
<keyword evidence="2" id="KW-1185">Reference proteome</keyword>
<dbReference type="AlphaFoldDB" id="A0A7W9GYI8"/>
<evidence type="ECO:0000313" key="1">
    <source>
        <dbReference type="EMBL" id="MBB5792098.1"/>
    </source>
</evidence>